<reference evidence="3 4" key="1">
    <citation type="submission" date="2019-02" db="EMBL/GenBank/DDBJ databases">
        <title>Deep-cultivation of Planctomycetes and their phenomic and genomic characterization uncovers novel biology.</title>
        <authorList>
            <person name="Wiegand S."/>
            <person name="Jogler M."/>
            <person name="Boedeker C."/>
            <person name="Pinto D."/>
            <person name="Vollmers J."/>
            <person name="Rivas-Marin E."/>
            <person name="Kohn T."/>
            <person name="Peeters S.H."/>
            <person name="Heuer A."/>
            <person name="Rast P."/>
            <person name="Oberbeckmann S."/>
            <person name="Bunk B."/>
            <person name="Jeske O."/>
            <person name="Meyerdierks A."/>
            <person name="Storesund J.E."/>
            <person name="Kallscheuer N."/>
            <person name="Luecker S."/>
            <person name="Lage O.M."/>
            <person name="Pohl T."/>
            <person name="Merkel B.J."/>
            <person name="Hornburger P."/>
            <person name="Mueller R.-W."/>
            <person name="Bruemmer F."/>
            <person name="Labrenz M."/>
            <person name="Spormann A.M."/>
            <person name="Op den Camp H."/>
            <person name="Overmann J."/>
            <person name="Amann R."/>
            <person name="Jetten M.S.M."/>
            <person name="Mascher T."/>
            <person name="Medema M.H."/>
            <person name="Devos D.P."/>
            <person name="Kaster A.-K."/>
            <person name="Ovreas L."/>
            <person name="Rohde M."/>
            <person name="Galperin M.Y."/>
            <person name="Jogler C."/>
        </authorList>
    </citation>
    <scope>NUCLEOTIDE SEQUENCE [LARGE SCALE GENOMIC DNA]</scope>
    <source>
        <strain evidence="3 4">HG15A2</strain>
    </source>
</reference>
<gene>
    <name evidence="3" type="ORF">HG15A2_34050</name>
</gene>
<dbReference type="OrthoDB" id="231157at2"/>
<sequence>MPYHWQSILRINTQVSRLRSASSTAGGLRHALTLVEMLVGMAITLVMMAAVVNLFANISGGVRVRRAAIEMDSTLRQARKQLKRDLAGATCPAVPWQNPESGNGYIEIIEGQWSDSNPSSLVDGDINGANGELDYATSLIPTSQRVDTSTGSVTDGGGLGDYDDILALTVRSSGEPFVGPGQIQNAGGVWVDGATESTEAEVIWYCIENPADGSLGEAGLRTVYRRTLLIAPWIPPITFPNNPAEFFQKYDISAHFDITLNQWVPNTLSDLTKRENRFFRSTASIFPHVLLDKGTGFSVNTTVSANVQRNPADSYSADATVTAITDSFGQVSGYSVQADQGGVYDRLPLINIPGGATAPTARPVMQRLGSNPDSWKIAHVTNGPSPLTYDREGEDVILNDVLAWDVRAFDPSAPLISRNGIVLAPGDFGWQAVVKSASDTSGFDTPATNSDPAPYAWRTVYDGLVGYGAFVDLGWYVNFGERLPVAPSSPIFWGNMDPRSQLASFTPRVYDTWSTHYEADGLDQDNNSIAGLEWRNSVDQGTNGFDDNNQDGVDDASERETSPPYDVPLPALKIIMRSYERDSRQIRETSVTQSF</sequence>
<dbReference type="AlphaFoldDB" id="A0A517MYX7"/>
<evidence type="ECO:0000256" key="1">
    <source>
        <dbReference type="SAM" id="MobiDB-lite"/>
    </source>
</evidence>
<accession>A0A517MYX7</accession>
<name>A0A517MYX7_9BACT</name>
<keyword evidence="2" id="KW-1133">Transmembrane helix</keyword>
<keyword evidence="2" id="KW-0472">Membrane</keyword>
<dbReference type="EMBL" id="CP036263">
    <property type="protein sequence ID" value="QDT00070.1"/>
    <property type="molecule type" value="Genomic_DNA"/>
</dbReference>
<dbReference type="InterPro" id="IPR045584">
    <property type="entry name" value="Pilin-like"/>
</dbReference>
<dbReference type="Proteomes" id="UP000319852">
    <property type="component" value="Chromosome"/>
</dbReference>
<evidence type="ECO:0000313" key="4">
    <source>
        <dbReference type="Proteomes" id="UP000319852"/>
    </source>
</evidence>
<keyword evidence="4" id="KW-1185">Reference proteome</keyword>
<feature type="transmembrane region" description="Helical" evidence="2">
    <location>
        <begin position="37"/>
        <end position="56"/>
    </location>
</feature>
<proteinExistence type="predicted"/>
<keyword evidence="2" id="KW-0812">Transmembrane</keyword>
<organism evidence="3 4">
    <name type="scientific">Adhaeretor mobilis</name>
    <dbReference type="NCBI Taxonomy" id="1930276"/>
    <lineage>
        <taxon>Bacteria</taxon>
        <taxon>Pseudomonadati</taxon>
        <taxon>Planctomycetota</taxon>
        <taxon>Planctomycetia</taxon>
        <taxon>Pirellulales</taxon>
        <taxon>Lacipirellulaceae</taxon>
        <taxon>Adhaeretor</taxon>
    </lineage>
</organism>
<dbReference type="SUPFAM" id="SSF54523">
    <property type="entry name" value="Pili subunits"/>
    <property type="match status" value="1"/>
</dbReference>
<feature type="region of interest" description="Disordered" evidence="1">
    <location>
        <begin position="537"/>
        <end position="567"/>
    </location>
</feature>
<feature type="compositionally biased region" description="Polar residues" evidence="1">
    <location>
        <begin position="537"/>
        <end position="547"/>
    </location>
</feature>
<protein>
    <submittedName>
        <fullName evidence="3">Uncharacterized protein</fullName>
    </submittedName>
</protein>
<evidence type="ECO:0000313" key="3">
    <source>
        <dbReference type="EMBL" id="QDT00070.1"/>
    </source>
</evidence>
<evidence type="ECO:0000256" key="2">
    <source>
        <dbReference type="SAM" id="Phobius"/>
    </source>
</evidence>
<dbReference type="KEGG" id="amob:HG15A2_34050"/>